<reference evidence="1 2" key="1">
    <citation type="submission" date="2020-04" db="EMBL/GenBank/DDBJ databases">
        <authorList>
            <person name="Liu S."/>
        </authorList>
    </citation>
    <scope>NUCLEOTIDE SEQUENCE [LARGE SCALE GENOMIC DNA]</scope>
    <source>
        <strain evidence="1 2">CGMCC 1.15091</strain>
    </source>
</reference>
<evidence type="ECO:0000313" key="1">
    <source>
        <dbReference type="EMBL" id="NKX52689.1"/>
    </source>
</evidence>
<feature type="non-terminal residue" evidence="1">
    <location>
        <position position="1"/>
    </location>
</feature>
<sequence length="98" mass="10620">PNHRMALAIQYHECAHILQYRAYNYDPAALDRAMRRVYGKANGTEHMADCIADVMGAQRRGVYSTSGSTTTTYVAGYGGKCSSAHYSAAKKIIAGSKA</sequence>
<proteinExistence type="predicted"/>
<protein>
    <recommendedName>
        <fullName evidence="3">Neutral zinc metallopeptidase</fullName>
    </recommendedName>
</protein>
<dbReference type="EMBL" id="JAAZSR010000669">
    <property type="protein sequence ID" value="NKX52689.1"/>
    <property type="molecule type" value="Genomic_DNA"/>
</dbReference>
<keyword evidence="2" id="KW-1185">Reference proteome</keyword>
<accession>A0ABX1JTQ9</accession>
<dbReference type="Proteomes" id="UP000523795">
    <property type="component" value="Unassembled WGS sequence"/>
</dbReference>
<evidence type="ECO:0000313" key="2">
    <source>
        <dbReference type="Proteomes" id="UP000523795"/>
    </source>
</evidence>
<organism evidence="1 2">
    <name type="scientific">Arthrobacter deserti</name>
    <dbReference type="NCBI Taxonomy" id="1742687"/>
    <lineage>
        <taxon>Bacteria</taxon>
        <taxon>Bacillati</taxon>
        <taxon>Actinomycetota</taxon>
        <taxon>Actinomycetes</taxon>
        <taxon>Micrococcales</taxon>
        <taxon>Micrococcaceae</taxon>
        <taxon>Arthrobacter</taxon>
    </lineage>
</organism>
<gene>
    <name evidence="1" type="ORF">HER39_19360</name>
</gene>
<evidence type="ECO:0008006" key="3">
    <source>
        <dbReference type="Google" id="ProtNLM"/>
    </source>
</evidence>
<name>A0ABX1JTQ9_9MICC</name>
<comment type="caution">
    <text evidence="1">The sequence shown here is derived from an EMBL/GenBank/DDBJ whole genome shotgun (WGS) entry which is preliminary data.</text>
</comment>